<feature type="compositionally biased region" description="Low complexity" evidence="7">
    <location>
        <begin position="828"/>
        <end position="840"/>
    </location>
</feature>
<comment type="caution">
    <text evidence="10">The sequence shown here is derived from an EMBL/GenBank/DDBJ whole genome shotgun (WGS) entry which is preliminary data.</text>
</comment>
<evidence type="ECO:0000256" key="7">
    <source>
        <dbReference type="SAM" id="MobiDB-lite"/>
    </source>
</evidence>
<dbReference type="FunFam" id="2.40.290.10:FF:000002">
    <property type="entry name" value="Spen family transcriptional repressor"/>
    <property type="match status" value="1"/>
</dbReference>
<feature type="compositionally biased region" description="Basic and acidic residues" evidence="7">
    <location>
        <begin position="755"/>
        <end position="764"/>
    </location>
</feature>
<feature type="compositionally biased region" description="Low complexity" evidence="7">
    <location>
        <begin position="1860"/>
        <end position="1872"/>
    </location>
</feature>
<feature type="compositionally biased region" description="Low complexity" evidence="7">
    <location>
        <begin position="683"/>
        <end position="697"/>
    </location>
</feature>
<evidence type="ECO:0000256" key="5">
    <source>
        <dbReference type="ARBA" id="ARBA00023163"/>
    </source>
</evidence>
<feature type="compositionally biased region" description="Low complexity" evidence="7">
    <location>
        <begin position="149"/>
        <end position="163"/>
    </location>
</feature>
<dbReference type="GO" id="GO:0005634">
    <property type="term" value="C:nucleus"/>
    <property type="evidence" value="ECO:0007669"/>
    <property type="project" value="UniProtKB-SubCell"/>
</dbReference>
<keyword evidence="3" id="KW-0805">Transcription regulation</keyword>
<feature type="compositionally biased region" description="Pro residues" evidence="7">
    <location>
        <begin position="1419"/>
        <end position="1434"/>
    </location>
</feature>
<feature type="compositionally biased region" description="Polar residues" evidence="7">
    <location>
        <begin position="1842"/>
        <end position="1852"/>
    </location>
</feature>
<dbReference type="EMBL" id="CAJOBA010004971">
    <property type="protein sequence ID" value="CAF3729086.1"/>
    <property type="molecule type" value="Genomic_DNA"/>
</dbReference>
<name>A0A8S2IAC5_9BILA</name>
<dbReference type="Proteomes" id="UP000677228">
    <property type="component" value="Unassembled WGS sequence"/>
</dbReference>
<feature type="region of interest" description="Disordered" evidence="7">
    <location>
        <begin position="296"/>
        <end position="403"/>
    </location>
</feature>
<feature type="region of interest" description="Disordered" evidence="7">
    <location>
        <begin position="130"/>
        <end position="182"/>
    </location>
</feature>
<feature type="compositionally biased region" description="Basic and acidic residues" evidence="7">
    <location>
        <begin position="453"/>
        <end position="483"/>
    </location>
</feature>
<evidence type="ECO:0000256" key="1">
    <source>
        <dbReference type="ARBA" id="ARBA00004123"/>
    </source>
</evidence>
<feature type="compositionally biased region" description="Polar residues" evidence="7">
    <location>
        <begin position="917"/>
        <end position="928"/>
    </location>
</feature>
<feature type="region of interest" description="Disordered" evidence="7">
    <location>
        <begin position="1189"/>
        <end position="1274"/>
    </location>
</feature>
<dbReference type="Proteomes" id="UP000682733">
    <property type="component" value="Unassembled WGS sequence"/>
</dbReference>
<gene>
    <name evidence="9" type="ORF">OVA965_LOCUS12377</name>
    <name evidence="10" type="ORF">TMI583_LOCUS12381</name>
</gene>
<evidence type="ECO:0000256" key="4">
    <source>
        <dbReference type="ARBA" id="ARBA00023054"/>
    </source>
</evidence>
<feature type="region of interest" description="Disordered" evidence="7">
    <location>
        <begin position="1114"/>
        <end position="1154"/>
    </location>
</feature>
<feature type="compositionally biased region" description="Polar residues" evidence="7">
    <location>
        <begin position="1136"/>
        <end position="1154"/>
    </location>
</feature>
<feature type="region of interest" description="Disordered" evidence="7">
    <location>
        <begin position="443"/>
        <end position="535"/>
    </location>
</feature>
<feature type="compositionally biased region" description="Low complexity" evidence="7">
    <location>
        <begin position="1755"/>
        <end position="1764"/>
    </location>
</feature>
<organism evidence="10 11">
    <name type="scientific">Didymodactylos carnosus</name>
    <dbReference type="NCBI Taxonomy" id="1234261"/>
    <lineage>
        <taxon>Eukaryota</taxon>
        <taxon>Metazoa</taxon>
        <taxon>Spiralia</taxon>
        <taxon>Gnathifera</taxon>
        <taxon>Rotifera</taxon>
        <taxon>Eurotatoria</taxon>
        <taxon>Bdelloidea</taxon>
        <taxon>Philodinida</taxon>
        <taxon>Philodinidae</taxon>
        <taxon>Didymodactylos</taxon>
    </lineage>
</organism>
<feature type="compositionally biased region" description="Basic and acidic residues" evidence="7">
    <location>
        <begin position="1243"/>
        <end position="1266"/>
    </location>
</feature>
<feature type="region of interest" description="Disordered" evidence="7">
    <location>
        <begin position="1826"/>
        <end position="1874"/>
    </location>
</feature>
<feature type="compositionally biased region" description="Polar residues" evidence="7">
    <location>
        <begin position="1"/>
        <end position="13"/>
    </location>
</feature>
<dbReference type="CDD" id="cd21543">
    <property type="entry name" value="SPOC_SHARP"/>
    <property type="match status" value="1"/>
</dbReference>
<dbReference type="GO" id="GO:0003723">
    <property type="term" value="F:RNA binding"/>
    <property type="evidence" value="ECO:0007669"/>
    <property type="project" value="UniProtKB-KW"/>
</dbReference>
<evidence type="ECO:0000313" key="10">
    <source>
        <dbReference type="EMBL" id="CAF3729086.1"/>
    </source>
</evidence>
<feature type="compositionally biased region" description="Polar residues" evidence="7">
    <location>
        <begin position="1208"/>
        <end position="1240"/>
    </location>
</feature>
<feature type="compositionally biased region" description="Basic and acidic residues" evidence="7">
    <location>
        <begin position="364"/>
        <end position="375"/>
    </location>
</feature>
<feature type="domain" description="SPOC" evidence="8">
    <location>
        <begin position="2041"/>
        <end position="2222"/>
    </location>
</feature>
<feature type="compositionally biased region" description="Basic and acidic residues" evidence="7">
    <location>
        <begin position="666"/>
        <end position="680"/>
    </location>
</feature>
<dbReference type="PROSITE" id="PS50917">
    <property type="entry name" value="SPOC"/>
    <property type="match status" value="1"/>
</dbReference>
<feature type="compositionally biased region" description="Polar residues" evidence="7">
    <location>
        <begin position="1765"/>
        <end position="1783"/>
    </location>
</feature>
<evidence type="ECO:0000256" key="2">
    <source>
        <dbReference type="ARBA" id="ARBA00022884"/>
    </source>
</evidence>
<evidence type="ECO:0000256" key="6">
    <source>
        <dbReference type="ARBA" id="ARBA00023242"/>
    </source>
</evidence>
<feature type="compositionally biased region" description="Low complexity" evidence="7">
    <location>
        <begin position="1826"/>
        <end position="1841"/>
    </location>
</feature>
<feature type="compositionally biased region" description="Basic and acidic residues" evidence="7">
    <location>
        <begin position="1346"/>
        <end position="1356"/>
    </location>
</feature>
<feature type="compositionally biased region" description="Low complexity" evidence="7">
    <location>
        <begin position="21"/>
        <end position="58"/>
    </location>
</feature>
<feature type="compositionally biased region" description="Polar residues" evidence="7">
    <location>
        <begin position="239"/>
        <end position="260"/>
    </location>
</feature>
<feature type="compositionally biased region" description="Polar residues" evidence="7">
    <location>
        <begin position="132"/>
        <end position="148"/>
    </location>
</feature>
<feature type="region of interest" description="Disordered" evidence="7">
    <location>
        <begin position="551"/>
        <end position="772"/>
    </location>
</feature>
<feature type="compositionally biased region" description="Basic residues" evidence="7">
    <location>
        <begin position="551"/>
        <end position="573"/>
    </location>
</feature>
<accession>A0A8S2IAC5</accession>
<keyword evidence="4" id="KW-0175">Coiled coil</keyword>
<feature type="compositionally biased region" description="Polar residues" evidence="7">
    <location>
        <begin position="1325"/>
        <end position="1345"/>
    </location>
</feature>
<feature type="region of interest" description="Disordered" evidence="7">
    <location>
        <begin position="910"/>
        <end position="929"/>
    </location>
</feature>
<protein>
    <recommendedName>
        <fullName evidence="8">SPOC domain-containing protein</fullName>
    </recommendedName>
</protein>
<reference evidence="10" key="1">
    <citation type="submission" date="2021-02" db="EMBL/GenBank/DDBJ databases">
        <authorList>
            <person name="Nowell W R."/>
        </authorList>
    </citation>
    <scope>NUCLEOTIDE SEQUENCE</scope>
</reference>
<proteinExistence type="predicted"/>
<evidence type="ECO:0000256" key="3">
    <source>
        <dbReference type="ARBA" id="ARBA00023015"/>
    </source>
</evidence>
<feature type="compositionally biased region" description="Basic residues" evidence="7">
    <location>
        <begin position="348"/>
        <end position="357"/>
    </location>
</feature>
<dbReference type="InterPro" id="IPR010912">
    <property type="entry name" value="SPOC_met"/>
</dbReference>
<feature type="region of interest" description="Disordered" evidence="7">
    <location>
        <begin position="224"/>
        <end position="263"/>
    </location>
</feature>
<feature type="compositionally biased region" description="Polar residues" evidence="7">
    <location>
        <begin position="698"/>
        <end position="710"/>
    </location>
</feature>
<feature type="region of interest" description="Disordered" evidence="7">
    <location>
        <begin position="1404"/>
        <end position="1434"/>
    </location>
</feature>
<feature type="compositionally biased region" description="Low complexity" evidence="7">
    <location>
        <begin position="225"/>
        <end position="238"/>
    </location>
</feature>
<feature type="compositionally biased region" description="Low complexity" evidence="7">
    <location>
        <begin position="300"/>
        <end position="311"/>
    </location>
</feature>
<keyword evidence="6" id="KW-0539">Nucleus</keyword>
<dbReference type="SUPFAM" id="SSF100939">
    <property type="entry name" value="SPOC domain-like"/>
    <property type="match status" value="1"/>
</dbReference>
<sequence>QQLSVSSNSSQGLKSILKQRSVPSSPVVTSPTNDRKASTTYVSPLSSTTSSTPDSNTSFNRQLLSRSQTPTTSVVTTNPLASLATADVLKNDGSLKKKVQQNIKKHGENENENEPITMFTNDIDERVKMENTNDSSWRTLPTTTNKQRALSSSSSGTATAVTSLDNTKKLSSPVTPNKPSSTFDIKKQTLDKIPKKLTAIDQSKQNQVITSKSIDNTIVKKLHSDSISSESSNNTSVNATKSDTNLLKKTKPSTTNKQIASSKTLTTTSLIKKVPQLTIERIDTKSLKNVFDIKQHSKLSSTSSTPTTTSPVKTNQHKRKSHQVSSDEEHEKRHDNKKKSTINNQIERRKRNKKKLQQKLLKYTSEKKEKHEQTNKSRKKHSIKKVINNNSSSDNDNDLGDYHIKQENNDEQQTIRQLDHEEQVAGENDDDSKQRPTSAKTLFEQKEEDDEERQSFHEAESSDQEEMKNCTDNDNETEKKNSNDSEVSNSGDEEKHKRSKTGLTRSKLLQKRQRTKQKLKKLHKSFASRELRGLNLNSLVQDVSMYDRIKKRARSDHHHHHHRKGHQHHHRSRSSSQQNSSENDDTEDSDNDSQSQSSSKRTTKHKRDRISTTVSELSDSELSDSELSDKSTSNLSDDRQHHTKSLNNKQNFVFDDNVFDAEESDNDLKMNRKKLDDQKKTIKPSQSHLSPLLSQKSNTATIPKSNVISDQTKKTPSDSKSSLSSSKTVEKKKQFSLNSQQVNDKKVNTSTKVGKVSEDVEKKPSLTSTKNKSILNVNRSTINEKVVPKQQSTVVAQVCRSTDQKKPIKVNDQSVNKALKTDVSKIKPLSPVQQPLSSSSNKSTHIQQQKPTSPVIKSSSTKVSIIGGQKRSSTDDLSSLSSPNEAKKIKLNENTIKVNKQKPINTHVTNKTREPSTKQIKSSSSPINTDKKTLKSNVIENIQSSLAMENSEHIEETPSTIVSLPTVDIPSEKENDNNLLDASTNDSANKFGIVFTSHHRTSALQISQSFSRRTQSIDHISIGSYDISKTGDVENNNKIRARAQTDNSELPLIKETPLLELSAQQPQLIPIIKQETSQASSSSIISQSLIKTAAIPQLNDDDTLNPETMQLSDLLLGRRDDSASTKTKNSSGKKGVNQQLSTKKQQIRTSTNNTTSIAAVDAQLSTNNDETISKSLSSPSELQTATILKHSSIDDSHHSPSHRRSSDEMTASENINNGTSSNDNRNCVTSISAPLRSNNSKRFRTDNDHIIQIKSEPIEEQQRSDSSKSLTSSDIPVVIKQENIEINITTKDIQNDNENNEVPINVPLSEYENANQQMECEALKNSDNNQSEQPPSTQNDEQLQLDSKKEDEKQTMDTETAPSQETSTTISSVISSTTKTNLNSETENAIQALLFSSVQCTSIPRRHSSETPPLNSTATPPPLPPAPAPVLAPVPLPPPSSLTITKTVTEEMVIAEPNTIGIVNVQPPTTSSSMNESVEETLNAVNSLLMLNNRADIPAVVNSEHQKTETNSKIICQTISAAPTISTPIYNVVTSLPSPSTNRSTNRDLMTLVSNIVGTTSTSSSLSTIEKHQRSHIEEIIDDVAKGHTSSPSTHETTSSTTMSIIDPFSFTSNDSHLRYQQKDQTIKPFRELPLPTMKTPCPTTLSSGNSDFSCANIFGNNSDNNNSIINNNLLSTETSRSSTSPSTTTTTVPLLARPSVSNTPTRETSSSSPSNKNTEQQHLLNAAAQLFPHMLTPDGTFSQHFPFPFLSSSSHNSPNQASNIVSATFSTSPPSANNTTMNNKAQLSSNNVVLSNPFPNMLLSSENSTNSTNKLTLINDTLRNTSSSSSYHHSNLHSNSEIPLTKTQRSSVGGRESLTKSSTPTTSNRSTPIQQTVPVPIALSIPANIQLQQQTSPLINQSESHDRTGGNVRQQASPMQQFLAQDSVVPFRPIYDASDLYNAQALYPQNFAYAAAAASMLNVIGVNPNAYTDNFIYVNPTRPDSHPLPIQQLFQQTANSPNTIGSNNSNTSVGYMPGYSVLNFRQPLPPSPPQHVNDTFSSSRDPYSVTWQGYLILKNDQAYVKTILVAGSPQIARASMNFWNTDSQIPSNQPQSPSTHNLRISQRMRLEQAQLEGVQKRMQMENDHCILIAMPNGSTPQEYQQQQSNLKNGVIKYFEEKKAAGIVNVLLPGASQAAYVVHIFPPCPFASEILQSRAPDTYRCVVQNRTDQCYLLIVITTVQ</sequence>
<feature type="compositionally biased region" description="Basic and acidic residues" evidence="7">
    <location>
        <begin position="325"/>
        <end position="334"/>
    </location>
</feature>
<feature type="region of interest" description="Disordered" evidence="7">
    <location>
        <begin position="1755"/>
        <end position="1783"/>
    </location>
</feature>
<feature type="region of interest" description="Disordered" evidence="7">
    <location>
        <begin position="1"/>
        <end position="78"/>
    </location>
</feature>
<feature type="compositionally biased region" description="Low complexity" evidence="7">
    <location>
        <begin position="1677"/>
        <end position="1692"/>
    </location>
</feature>
<feature type="region of interest" description="Disordered" evidence="7">
    <location>
        <begin position="91"/>
        <end position="114"/>
    </location>
</feature>
<feature type="compositionally biased region" description="Polar residues" evidence="7">
    <location>
        <begin position="735"/>
        <end position="752"/>
    </location>
</feature>
<feature type="region of interest" description="Disordered" evidence="7">
    <location>
        <begin position="1677"/>
        <end position="1720"/>
    </location>
</feature>
<feature type="region of interest" description="Disordered" evidence="7">
    <location>
        <begin position="826"/>
        <end position="885"/>
    </location>
</feature>
<evidence type="ECO:0000313" key="11">
    <source>
        <dbReference type="Proteomes" id="UP000682733"/>
    </source>
</evidence>
<feature type="compositionally biased region" description="Low complexity" evidence="7">
    <location>
        <begin position="1702"/>
        <end position="1719"/>
    </location>
</feature>
<feature type="compositionally biased region" description="Acidic residues" evidence="7">
    <location>
        <begin position="582"/>
        <end position="591"/>
    </location>
</feature>
<feature type="compositionally biased region" description="Low complexity" evidence="7">
    <location>
        <begin position="1124"/>
        <end position="1135"/>
    </location>
</feature>
<feature type="compositionally biased region" description="Low complexity" evidence="7">
    <location>
        <begin position="718"/>
        <end position="727"/>
    </location>
</feature>
<feature type="compositionally biased region" description="Polar residues" evidence="7">
    <location>
        <begin position="169"/>
        <end position="182"/>
    </location>
</feature>
<evidence type="ECO:0000259" key="8">
    <source>
        <dbReference type="PROSITE" id="PS50917"/>
    </source>
</evidence>
<feature type="compositionally biased region" description="Polar residues" evidence="7">
    <location>
        <begin position="59"/>
        <end position="78"/>
    </location>
</feature>
<comment type="subcellular location">
    <subcellularLocation>
        <location evidence="1">Nucleus</location>
    </subcellularLocation>
</comment>
<dbReference type="Gene3D" id="2.40.290.10">
    <property type="match status" value="1"/>
</dbReference>
<feature type="region of interest" description="Disordered" evidence="7">
    <location>
        <begin position="1324"/>
        <end position="1372"/>
    </location>
</feature>
<evidence type="ECO:0000313" key="9">
    <source>
        <dbReference type="EMBL" id="CAF0955825.1"/>
    </source>
</evidence>
<keyword evidence="2" id="KW-0694">RNA-binding</keyword>
<feature type="non-terminal residue" evidence="10">
    <location>
        <position position="2224"/>
    </location>
</feature>
<feature type="compositionally biased region" description="Basic residues" evidence="7">
    <location>
        <begin position="508"/>
        <end position="526"/>
    </location>
</feature>
<keyword evidence="5" id="KW-0804">Transcription</keyword>
<dbReference type="EMBL" id="CAJNOK010004966">
    <property type="protein sequence ID" value="CAF0955825.1"/>
    <property type="molecule type" value="Genomic_DNA"/>
</dbReference>
<feature type="compositionally biased region" description="Low complexity" evidence="7">
    <location>
        <begin position="850"/>
        <end position="866"/>
    </location>
</feature>
<dbReference type="InterPro" id="IPR016194">
    <property type="entry name" value="SPOC-like_C_dom_sf"/>
</dbReference>